<name>A0ABV1VIK9_9ACTN</name>
<keyword evidence="2 7" id="KW-0813">Transport</keyword>
<dbReference type="PANTHER" id="PTHR43744:SF12">
    <property type="entry name" value="ABC TRANSPORTER PERMEASE PROTEIN MG189-RELATED"/>
    <property type="match status" value="1"/>
</dbReference>
<evidence type="ECO:0000313" key="11">
    <source>
        <dbReference type="Proteomes" id="UP001490330"/>
    </source>
</evidence>
<evidence type="ECO:0000256" key="4">
    <source>
        <dbReference type="ARBA" id="ARBA00022692"/>
    </source>
</evidence>
<proteinExistence type="inferred from homology"/>
<feature type="transmembrane region" description="Helical" evidence="7">
    <location>
        <begin position="156"/>
        <end position="178"/>
    </location>
</feature>
<dbReference type="InterPro" id="IPR000515">
    <property type="entry name" value="MetI-like"/>
</dbReference>
<feature type="transmembrane region" description="Helical" evidence="7">
    <location>
        <begin position="294"/>
        <end position="315"/>
    </location>
</feature>
<gene>
    <name evidence="10" type="ORF">ABT322_21665</name>
</gene>
<dbReference type="PROSITE" id="PS50928">
    <property type="entry name" value="ABC_TM1"/>
    <property type="match status" value="1"/>
</dbReference>
<evidence type="ECO:0000256" key="6">
    <source>
        <dbReference type="ARBA" id="ARBA00023136"/>
    </source>
</evidence>
<protein>
    <submittedName>
        <fullName evidence="10">Carbohydrate ABC transporter permease</fullName>
    </submittedName>
</protein>
<keyword evidence="6 7" id="KW-0472">Membrane</keyword>
<dbReference type="CDD" id="cd06261">
    <property type="entry name" value="TM_PBP2"/>
    <property type="match status" value="1"/>
</dbReference>
<comment type="similarity">
    <text evidence="7">Belongs to the binding-protein-dependent transport system permease family.</text>
</comment>
<dbReference type="SUPFAM" id="SSF161098">
    <property type="entry name" value="MetI-like"/>
    <property type="match status" value="1"/>
</dbReference>
<dbReference type="Proteomes" id="UP001490330">
    <property type="component" value="Unassembled WGS sequence"/>
</dbReference>
<evidence type="ECO:0000256" key="5">
    <source>
        <dbReference type="ARBA" id="ARBA00022989"/>
    </source>
</evidence>
<feature type="transmembrane region" description="Helical" evidence="7">
    <location>
        <begin position="184"/>
        <end position="205"/>
    </location>
</feature>
<evidence type="ECO:0000256" key="3">
    <source>
        <dbReference type="ARBA" id="ARBA00022475"/>
    </source>
</evidence>
<dbReference type="Gene3D" id="1.10.3720.10">
    <property type="entry name" value="MetI-like"/>
    <property type="match status" value="1"/>
</dbReference>
<evidence type="ECO:0000256" key="7">
    <source>
        <dbReference type="RuleBase" id="RU363032"/>
    </source>
</evidence>
<evidence type="ECO:0000313" key="10">
    <source>
        <dbReference type="EMBL" id="MER6906321.1"/>
    </source>
</evidence>
<feature type="region of interest" description="Disordered" evidence="8">
    <location>
        <begin position="1"/>
        <end position="52"/>
    </location>
</feature>
<evidence type="ECO:0000259" key="9">
    <source>
        <dbReference type="PROSITE" id="PS50928"/>
    </source>
</evidence>
<dbReference type="PANTHER" id="PTHR43744">
    <property type="entry name" value="ABC TRANSPORTER PERMEASE PROTEIN MG189-RELATED-RELATED"/>
    <property type="match status" value="1"/>
</dbReference>
<feature type="compositionally biased region" description="Low complexity" evidence="8">
    <location>
        <begin position="16"/>
        <end position="41"/>
    </location>
</feature>
<feature type="transmembrane region" description="Helical" evidence="7">
    <location>
        <begin position="124"/>
        <end position="144"/>
    </location>
</feature>
<reference evidence="10 11" key="1">
    <citation type="submission" date="2024-06" db="EMBL/GenBank/DDBJ databases">
        <title>The Natural Products Discovery Center: Release of the First 8490 Sequenced Strains for Exploring Actinobacteria Biosynthetic Diversity.</title>
        <authorList>
            <person name="Kalkreuter E."/>
            <person name="Kautsar S.A."/>
            <person name="Yang D."/>
            <person name="Bader C.D."/>
            <person name="Teijaro C.N."/>
            <person name="Fluegel L."/>
            <person name="Davis C.M."/>
            <person name="Simpson J.R."/>
            <person name="Lauterbach L."/>
            <person name="Steele A.D."/>
            <person name="Gui C."/>
            <person name="Meng S."/>
            <person name="Li G."/>
            <person name="Viehrig K."/>
            <person name="Ye F."/>
            <person name="Su P."/>
            <person name="Kiefer A.F."/>
            <person name="Nichols A."/>
            <person name="Cepeda A.J."/>
            <person name="Yan W."/>
            <person name="Fan B."/>
            <person name="Jiang Y."/>
            <person name="Adhikari A."/>
            <person name="Zheng C.-J."/>
            <person name="Schuster L."/>
            <person name="Cowan T.M."/>
            <person name="Smanski M.J."/>
            <person name="Chevrette M.G."/>
            <person name="De Carvalho L.P.S."/>
            <person name="Shen B."/>
        </authorList>
    </citation>
    <scope>NUCLEOTIDE SEQUENCE [LARGE SCALE GENOMIC DNA]</scope>
    <source>
        <strain evidence="10 11">NPDC000632</strain>
    </source>
</reference>
<accession>A0ABV1VIK9</accession>
<dbReference type="Pfam" id="PF00528">
    <property type="entry name" value="BPD_transp_1"/>
    <property type="match status" value="1"/>
</dbReference>
<dbReference type="EMBL" id="JBEPCV010000021">
    <property type="protein sequence ID" value="MER6906321.1"/>
    <property type="molecule type" value="Genomic_DNA"/>
</dbReference>
<evidence type="ECO:0000256" key="1">
    <source>
        <dbReference type="ARBA" id="ARBA00004651"/>
    </source>
</evidence>
<organism evidence="10 11">
    <name type="scientific">Streptomyces flaveolus</name>
    <dbReference type="NCBI Taxonomy" id="67297"/>
    <lineage>
        <taxon>Bacteria</taxon>
        <taxon>Bacillati</taxon>
        <taxon>Actinomycetota</taxon>
        <taxon>Actinomycetes</taxon>
        <taxon>Kitasatosporales</taxon>
        <taxon>Streptomycetaceae</taxon>
        <taxon>Streptomyces</taxon>
    </lineage>
</organism>
<evidence type="ECO:0000256" key="2">
    <source>
        <dbReference type="ARBA" id="ARBA00022448"/>
    </source>
</evidence>
<dbReference type="RefSeq" id="WP_350720136.1">
    <property type="nucleotide sequence ID" value="NZ_JBEPCO010000018.1"/>
</dbReference>
<sequence length="329" mass="35555">MIKTLRRPRTDPPGHAVGSGAYPAGPSSAEAPPGAAAQGSSRQKRGPRSPASLSRVGVNVILLFVVGYTLLPPVWLLMASTKNLADLFGTNGFAPGRDFHLLDNMRHLFTADDGIYLQWLWNTLLYAGGGAVLAALFCAMAGYAFDKFTFPGKGMLYGLVLLGVMIPSAALVLPTYLLASHFDLVNSFWGVFVPGLVFPFGVYLARIFSASYVPDEVIEATRMDGAGELRAFWSVALPMMRSGFVTIGLFQFTAIWNNFFLPLVMLSDESLYPVNLGLYTWNSSALSQGHPDDYLLAITGSLVAIIPLITLFLAAQRFWRSGMTAGAVK</sequence>
<keyword evidence="11" id="KW-1185">Reference proteome</keyword>
<comment type="subcellular location">
    <subcellularLocation>
        <location evidence="1 7">Cell membrane</location>
        <topology evidence="1 7">Multi-pass membrane protein</topology>
    </subcellularLocation>
</comment>
<keyword evidence="4 7" id="KW-0812">Transmembrane</keyword>
<evidence type="ECO:0000256" key="8">
    <source>
        <dbReference type="SAM" id="MobiDB-lite"/>
    </source>
</evidence>
<feature type="domain" description="ABC transmembrane type-1" evidence="9">
    <location>
        <begin position="120"/>
        <end position="315"/>
    </location>
</feature>
<keyword evidence="5 7" id="KW-1133">Transmembrane helix</keyword>
<feature type="transmembrane region" description="Helical" evidence="7">
    <location>
        <begin position="52"/>
        <end position="71"/>
    </location>
</feature>
<dbReference type="InterPro" id="IPR035906">
    <property type="entry name" value="MetI-like_sf"/>
</dbReference>
<comment type="caution">
    <text evidence="10">The sequence shown here is derived from an EMBL/GenBank/DDBJ whole genome shotgun (WGS) entry which is preliminary data.</text>
</comment>
<keyword evidence="3" id="KW-1003">Cell membrane</keyword>